<gene>
    <name evidence="2" type="ORF">AF333_18565</name>
    <name evidence="3" type="ORF">SAMN04487909_13450</name>
</gene>
<dbReference type="CDD" id="cd05154">
    <property type="entry name" value="ACAD10_11_N-like"/>
    <property type="match status" value="1"/>
</dbReference>
<dbReference type="AlphaFoldDB" id="A0A0D1VE67"/>
<evidence type="ECO:0000313" key="3">
    <source>
        <dbReference type="EMBL" id="SDJ97324.1"/>
    </source>
</evidence>
<dbReference type="InterPro" id="IPR011009">
    <property type="entry name" value="Kinase-like_dom_sf"/>
</dbReference>
<keyword evidence="3" id="KW-0418">Kinase</keyword>
<organism evidence="2 4">
    <name type="scientific">Aneurinibacillus migulanus</name>
    <name type="common">Bacillus migulanus</name>
    <dbReference type="NCBI Taxonomy" id="47500"/>
    <lineage>
        <taxon>Bacteria</taxon>
        <taxon>Bacillati</taxon>
        <taxon>Bacillota</taxon>
        <taxon>Bacilli</taxon>
        <taxon>Bacillales</taxon>
        <taxon>Paenibacillaceae</taxon>
        <taxon>Aneurinibacillus group</taxon>
        <taxon>Aneurinibacillus</taxon>
    </lineage>
</organism>
<reference evidence="3 5" key="2">
    <citation type="submission" date="2016-10" db="EMBL/GenBank/DDBJ databases">
        <authorList>
            <person name="de Groot N.N."/>
        </authorList>
    </citation>
    <scope>NUCLEOTIDE SEQUENCE [LARGE SCALE GENOMIC DNA]</scope>
    <source>
        <strain evidence="3 5">DSM 2895</strain>
    </source>
</reference>
<dbReference type="EMBL" id="LGUG01000004">
    <property type="protein sequence ID" value="KON97166.1"/>
    <property type="molecule type" value="Genomic_DNA"/>
</dbReference>
<evidence type="ECO:0000259" key="1">
    <source>
        <dbReference type="Pfam" id="PF01636"/>
    </source>
</evidence>
<dbReference type="Proteomes" id="UP000182836">
    <property type="component" value="Unassembled WGS sequence"/>
</dbReference>
<evidence type="ECO:0000313" key="2">
    <source>
        <dbReference type="EMBL" id="KON97166.1"/>
    </source>
</evidence>
<dbReference type="STRING" id="47500.AF333_18565"/>
<dbReference type="GO" id="GO:0016301">
    <property type="term" value="F:kinase activity"/>
    <property type="evidence" value="ECO:0007669"/>
    <property type="project" value="UniProtKB-KW"/>
</dbReference>
<dbReference type="InterPro" id="IPR041726">
    <property type="entry name" value="ACAD10_11_N"/>
</dbReference>
<evidence type="ECO:0000313" key="4">
    <source>
        <dbReference type="Proteomes" id="UP000037269"/>
    </source>
</evidence>
<dbReference type="PANTHER" id="PTHR47829:SF1">
    <property type="entry name" value="HAD FAMILY PHOSPHATASE"/>
    <property type="match status" value="1"/>
</dbReference>
<dbReference type="GeneID" id="42307162"/>
<sequence length="360" mass="41322">MAKQDATLKDTIPVREGEELDFASLENYLRQHLEKMGNEQMHVEQFGAGHSNLTYQINIGDWEAVIRRPPFGPVAPKAHDMKREYEILKKLHPFFPLAPEPYLYCEDTSVIGSPFFVMERRRGVVLDKAFPSYIDYTPNLGMQISEAMVDTLVELHNVPYQETGLTALSRPEGFIERQVQGWIGRYERAKTDDIPEAEQIKVWLTESLPTSLTPTVIHYDYKLNNVMFSREDVTQMTGVFDWEMTTVGDPLADLGAALSYWVEKDDPPALQHGLGHPPLTVTPGFMTRTQFLEAYAKKSGRDISGIHFYLTFAYFKLAVICQQIYYRWKMGQTKDERFASLNRFVHALMLHALQCAERKG</sequence>
<protein>
    <submittedName>
        <fullName evidence="2 3">Aminoglycoside phosphotransferase</fullName>
    </submittedName>
</protein>
<feature type="domain" description="Aminoglycoside phosphotransferase" evidence="1">
    <location>
        <begin position="43"/>
        <end position="270"/>
    </location>
</feature>
<dbReference type="Gene3D" id="3.30.200.20">
    <property type="entry name" value="Phosphorylase Kinase, domain 1"/>
    <property type="match status" value="1"/>
</dbReference>
<dbReference type="PANTHER" id="PTHR47829">
    <property type="entry name" value="HYDROLASE, PUTATIVE (AFU_ORTHOLOGUE AFUA_1G12880)-RELATED"/>
    <property type="match status" value="1"/>
</dbReference>
<dbReference type="SUPFAM" id="SSF56112">
    <property type="entry name" value="Protein kinase-like (PK-like)"/>
    <property type="match status" value="1"/>
</dbReference>
<dbReference type="EMBL" id="FNED01000034">
    <property type="protein sequence ID" value="SDJ97324.1"/>
    <property type="molecule type" value="Genomic_DNA"/>
</dbReference>
<dbReference type="Pfam" id="PF01636">
    <property type="entry name" value="APH"/>
    <property type="match status" value="1"/>
</dbReference>
<name>A0A0D1VE67_ANEMI</name>
<keyword evidence="4" id="KW-1185">Reference proteome</keyword>
<keyword evidence="2" id="KW-0808">Transferase</keyword>
<dbReference type="Gene3D" id="3.90.1200.10">
    <property type="match status" value="1"/>
</dbReference>
<dbReference type="RefSeq" id="WP_043064867.1">
    <property type="nucleotide sequence ID" value="NZ_BJOA01000102.1"/>
</dbReference>
<proteinExistence type="predicted"/>
<dbReference type="Proteomes" id="UP000037269">
    <property type="component" value="Unassembled WGS sequence"/>
</dbReference>
<dbReference type="PATRIC" id="fig|47500.8.peg.5062"/>
<reference evidence="2 4" key="1">
    <citation type="submission" date="2015-07" db="EMBL/GenBank/DDBJ databases">
        <title>Fjat-14205 dsm 2895.</title>
        <authorList>
            <person name="Liu B."/>
            <person name="Wang J."/>
            <person name="Zhu Y."/>
            <person name="Liu G."/>
            <person name="Chen Q."/>
            <person name="Chen Z."/>
            <person name="Lan J."/>
            <person name="Che J."/>
            <person name="Ge C."/>
            <person name="Shi H."/>
            <person name="Pan Z."/>
            <person name="Liu X."/>
        </authorList>
    </citation>
    <scope>NUCLEOTIDE SEQUENCE [LARGE SCALE GENOMIC DNA]</scope>
    <source>
        <strain evidence="2 4">DSM 2895</strain>
    </source>
</reference>
<dbReference type="InterPro" id="IPR002575">
    <property type="entry name" value="Aminoglycoside_PTrfase"/>
</dbReference>
<dbReference type="InterPro" id="IPR052898">
    <property type="entry name" value="ACAD10-like"/>
</dbReference>
<accession>A0A0D1VE67</accession>
<evidence type="ECO:0000313" key="5">
    <source>
        <dbReference type="Proteomes" id="UP000182836"/>
    </source>
</evidence>